<feature type="transmembrane region" description="Helical" evidence="6">
    <location>
        <begin position="12"/>
        <end position="30"/>
    </location>
</feature>
<feature type="transmembrane region" description="Helical" evidence="6">
    <location>
        <begin position="42"/>
        <end position="61"/>
    </location>
</feature>
<evidence type="ECO:0000256" key="2">
    <source>
        <dbReference type="ARBA" id="ARBA00022475"/>
    </source>
</evidence>
<organism evidence="7 8">
    <name type="scientific">Georgenia wutianyii</name>
    <dbReference type="NCBI Taxonomy" id="2585135"/>
    <lineage>
        <taxon>Bacteria</taxon>
        <taxon>Bacillati</taxon>
        <taxon>Actinomycetota</taxon>
        <taxon>Actinomycetes</taxon>
        <taxon>Micrococcales</taxon>
        <taxon>Bogoriellaceae</taxon>
        <taxon>Georgenia</taxon>
    </lineage>
</organism>
<feature type="transmembrane region" description="Helical" evidence="6">
    <location>
        <begin position="183"/>
        <end position="207"/>
    </location>
</feature>
<evidence type="ECO:0000256" key="5">
    <source>
        <dbReference type="ARBA" id="ARBA00023136"/>
    </source>
</evidence>
<evidence type="ECO:0000256" key="6">
    <source>
        <dbReference type="SAM" id="Phobius"/>
    </source>
</evidence>
<feature type="transmembrane region" description="Helical" evidence="6">
    <location>
        <begin position="150"/>
        <end position="171"/>
    </location>
</feature>
<name>A0ABX5VQN0_9MICO</name>
<feature type="transmembrane region" description="Helical" evidence="6">
    <location>
        <begin position="115"/>
        <end position="138"/>
    </location>
</feature>
<sequence>MTHEAGPADWLLALAPAALLLAAYLAGWSRARRRRPWPVARLASWAAGCALIALALAPPLMAAAHHDPRAHMVVHLLLGMYAPLALVLAAPVTLALTALPAPAARRVTAVLRHPVLHVLSHPVSAGLLVTGGLLAIYLTPLYALSLTQPLVHAAVHVHLLASGLLLAWALAGPDPAPRRPGTAVRLVVLLLTAAAHAVLAKTLYARAGELPPGTHQPVEVAEAAAQLMYYGGDVAEVLLAAAVLTQWYRRRARRPALSAAAR</sequence>
<dbReference type="Proteomes" id="UP000313948">
    <property type="component" value="Chromosome"/>
</dbReference>
<keyword evidence="8" id="KW-1185">Reference proteome</keyword>
<feature type="transmembrane region" description="Helical" evidence="6">
    <location>
        <begin position="81"/>
        <end position="103"/>
    </location>
</feature>
<keyword evidence="3 6" id="KW-0812">Transmembrane</keyword>
<protein>
    <submittedName>
        <fullName evidence="7">Cytochrome c oxidase assembly protein</fullName>
    </submittedName>
</protein>
<comment type="subcellular location">
    <subcellularLocation>
        <location evidence="1">Cell membrane</location>
        <topology evidence="1">Multi-pass membrane protein</topology>
    </subcellularLocation>
</comment>
<evidence type="ECO:0000313" key="7">
    <source>
        <dbReference type="EMBL" id="QDB80151.1"/>
    </source>
</evidence>
<feature type="transmembrane region" description="Helical" evidence="6">
    <location>
        <begin position="227"/>
        <end position="248"/>
    </location>
</feature>
<keyword evidence="4 6" id="KW-1133">Transmembrane helix</keyword>
<keyword evidence="5 6" id="KW-0472">Membrane</keyword>
<keyword evidence="2" id="KW-1003">Cell membrane</keyword>
<accession>A0ABX5VQN0</accession>
<evidence type="ECO:0000256" key="1">
    <source>
        <dbReference type="ARBA" id="ARBA00004651"/>
    </source>
</evidence>
<evidence type="ECO:0000256" key="3">
    <source>
        <dbReference type="ARBA" id="ARBA00022692"/>
    </source>
</evidence>
<evidence type="ECO:0000313" key="8">
    <source>
        <dbReference type="Proteomes" id="UP000313948"/>
    </source>
</evidence>
<dbReference type="EMBL" id="CP040899">
    <property type="protein sequence ID" value="QDB80151.1"/>
    <property type="molecule type" value="Genomic_DNA"/>
</dbReference>
<dbReference type="RefSeq" id="WP_139948984.1">
    <property type="nucleotide sequence ID" value="NZ_CP040899.1"/>
</dbReference>
<dbReference type="Pfam" id="PF09678">
    <property type="entry name" value="Caa3_CtaG"/>
    <property type="match status" value="1"/>
</dbReference>
<proteinExistence type="predicted"/>
<dbReference type="InterPro" id="IPR019108">
    <property type="entry name" value="Caa3_assmbl_CtaG-rel"/>
</dbReference>
<gene>
    <name evidence="7" type="ORF">FE251_12730</name>
</gene>
<evidence type="ECO:0000256" key="4">
    <source>
        <dbReference type="ARBA" id="ARBA00022989"/>
    </source>
</evidence>
<reference evidence="7 8" key="1">
    <citation type="submission" date="2019-05" db="EMBL/GenBank/DDBJ databases">
        <title>Georgenia *** sp. nov., and Georgenia *** sp. nov., isolated from the intestinal contents of plateau pika (Ochotona curzoniae) in the Qinghai-Tibet plateau of China.</title>
        <authorList>
            <person name="Tian Z."/>
        </authorList>
    </citation>
    <scope>NUCLEOTIDE SEQUENCE [LARGE SCALE GENOMIC DNA]</scope>
    <source>
        <strain evidence="7 8">Z294</strain>
    </source>
</reference>